<sequence length="195" mass="22068">MALECTTFFRRERIPLFEHASFPLIVVNALHRSSLWGNMSGNTSNDPFAAYQEAAKVMSAKKVSASRTLSKDELVITGSHRAATVKIEPFALVQTKKSRGGRMATQSLQQSAEFAHSTISQLIHFGERLSIESSLVSQEELDDLKRQVSEDKAQRVAREMEIRDLKDKLKDVERTAEIYSADAFIGKKNRRWKRP</sequence>
<feature type="coiled-coil region" evidence="1">
    <location>
        <begin position="155"/>
        <end position="182"/>
    </location>
</feature>
<keyword evidence="3" id="KW-1185">Reference proteome</keyword>
<reference evidence="2 3" key="1">
    <citation type="submission" date="2021-05" db="EMBL/GenBank/DDBJ databases">
        <title>Genome Assembly of Synthetic Allotetraploid Brassica napus Reveals Homoeologous Exchanges between Subgenomes.</title>
        <authorList>
            <person name="Davis J.T."/>
        </authorList>
    </citation>
    <scope>NUCLEOTIDE SEQUENCE [LARGE SCALE GENOMIC DNA]</scope>
    <source>
        <strain evidence="3">cv. Da-Ae</strain>
        <tissue evidence="2">Seedling</tissue>
    </source>
</reference>
<dbReference type="EMBL" id="JAGKQM010000015">
    <property type="protein sequence ID" value="KAH0879507.1"/>
    <property type="molecule type" value="Genomic_DNA"/>
</dbReference>
<evidence type="ECO:0000313" key="2">
    <source>
        <dbReference type="EMBL" id="KAH0879507.1"/>
    </source>
</evidence>
<protein>
    <submittedName>
        <fullName evidence="2">Uncharacterized protein</fullName>
    </submittedName>
</protein>
<evidence type="ECO:0000256" key="1">
    <source>
        <dbReference type="SAM" id="Coils"/>
    </source>
</evidence>
<keyword evidence="1" id="KW-0175">Coiled coil</keyword>
<comment type="caution">
    <text evidence="2">The sequence shown here is derived from an EMBL/GenBank/DDBJ whole genome shotgun (WGS) entry which is preliminary data.</text>
</comment>
<proteinExistence type="predicted"/>
<dbReference type="Proteomes" id="UP000824890">
    <property type="component" value="Unassembled WGS sequence"/>
</dbReference>
<evidence type="ECO:0000313" key="3">
    <source>
        <dbReference type="Proteomes" id="UP000824890"/>
    </source>
</evidence>
<organism evidence="2 3">
    <name type="scientific">Brassica napus</name>
    <name type="common">Rape</name>
    <dbReference type="NCBI Taxonomy" id="3708"/>
    <lineage>
        <taxon>Eukaryota</taxon>
        <taxon>Viridiplantae</taxon>
        <taxon>Streptophyta</taxon>
        <taxon>Embryophyta</taxon>
        <taxon>Tracheophyta</taxon>
        <taxon>Spermatophyta</taxon>
        <taxon>Magnoliopsida</taxon>
        <taxon>eudicotyledons</taxon>
        <taxon>Gunneridae</taxon>
        <taxon>Pentapetalae</taxon>
        <taxon>rosids</taxon>
        <taxon>malvids</taxon>
        <taxon>Brassicales</taxon>
        <taxon>Brassicaceae</taxon>
        <taxon>Brassiceae</taxon>
        <taxon>Brassica</taxon>
    </lineage>
</organism>
<name>A0ABQ7ZH10_BRANA</name>
<accession>A0ABQ7ZH10</accession>
<gene>
    <name evidence="2" type="ORF">HID58_066901</name>
</gene>